<gene>
    <name evidence="2" type="ORF">Cfor_12026</name>
</gene>
<evidence type="ECO:0000256" key="1">
    <source>
        <dbReference type="SAM" id="MobiDB-lite"/>
    </source>
</evidence>
<proteinExistence type="predicted"/>
<organism evidence="2 3">
    <name type="scientific">Coptotermes formosanus</name>
    <name type="common">Formosan subterranean termite</name>
    <dbReference type="NCBI Taxonomy" id="36987"/>
    <lineage>
        <taxon>Eukaryota</taxon>
        <taxon>Metazoa</taxon>
        <taxon>Ecdysozoa</taxon>
        <taxon>Arthropoda</taxon>
        <taxon>Hexapoda</taxon>
        <taxon>Insecta</taxon>
        <taxon>Pterygota</taxon>
        <taxon>Neoptera</taxon>
        <taxon>Polyneoptera</taxon>
        <taxon>Dictyoptera</taxon>
        <taxon>Blattodea</taxon>
        <taxon>Blattoidea</taxon>
        <taxon>Termitoidae</taxon>
        <taxon>Rhinotermitidae</taxon>
        <taxon>Coptotermes</taxon>
    </lineage>
</organism>
<evidence type="ECO:0000313" key="3">
    <source>
        <dbReference type="Proteomes" id="UP000502823"/>
    </source>
</evidence>
<dbReference type="InParanoid" id="A0A6L2Q7D2"/>
<reference evidence="3" key="1">
    <citation type="submission" date="2020-01" db="EMBL/GenBank/DDBJ databases">
        <title>Draft genome sequence of the Termite Coptotermes fromosanus.</title>
        <authorList>
            <person name="Itakura S."/>
            <person name="Yosikawa Y."/>
            <person name="Umezawa K."/>
        </authorList>
    </citation>
    <scope>NUCLEOTIDE SEQUENCE [LARGE SCALE GENOMIC DNA]</scope>
</reference>
<sequence>MDTASWFSLLPAEAAVGSSVTPHYEDSMWTAAEQKTQKQEARPLPAPPPMEAQKASKAQKITESKPEKRGAHGQEENLAPFKEDSGGGVGLKTEVAHHNPIVTEKVVHVHVPVPQPYPVEHFRHIPYPVKVPVPVVVHKPFPVPVPSPFHVIVEKKEPFPAVKHVPYYVKTPAEVLGKVPVEVPIPEQYTLPVSKIIPLPVPQSDIKQRNLYISQHSQNQEIHKPELYKETQPEESAPEDNYYAKISNIPETRLSETYKVLIPEENYKGLTLPETHQYQILPNYQQSSIPGAYHQEAKAPGISSHEFNIFGGHEAGFLGIGYLSQGHGGEGHGSSYQSVNTH</sequence>
<keyword evidence="3" id="KW-1185">Reference proteome</keyword>
<dbReference type="OrthoDB" id="10663258at2759"/>
<name>A0A6L2Q7D2_COPFO</name>
<feature type="compositionally biased region" description="Basic and acidic residues" evidence="1">
    <location>
        <begin position="60"/>
        <end position="85"/>
    </location>
</feature>
<comment type="caution">
    <text evidence="2">The sequence shown here is derived from an EMBL/GenBank/DDBJ whole genome shotgun (WGS) entry which is preliminary data.</text>
</comment>
<dbReference type="Proteomes" id="UP000502823">
    <property type="component" value="Unassembled WGS sequence"/>
</dbReference>
<accession>A0A6L2Q7D2</accession>
<dbReference type="AlphaFoldDB" id="A0A6L2Q7D2"/>
<feature type="region of interest" description="Disordered" evidence="1">
    <location>
        <begin position="27"/>
        <end position="88"/>
    </location>
</feature>
<protein>
    <submittedName>
        <fullName evidence="2">Uncharacterized protein</fullName>
    </submittedName>
</protein>
<evidence type="ECO:0000313" key="2">
    <source>
        <dbReference type="EMBL" id="GFG40294.1"/>
    </source>
</evidence>
<dbReference type="EMBL" id="BLKM01001701">
    <property type="protein sequence ID" value="GFG40294.1"/>
    <property type="molecule type" value="Genomic_DNA"/>
</dbReference>